<evidence type="ECO:0000256" key="3">
    <source>
        <dbReference type="ARBA" id="ARBA00012282"/>
    </source>
</evidence>
<comment type="cofactor">
    <cofactor evidence="1">
        <name>Mg(2+)</name>
        <dbReference type="ChEBI" id="CHEBI:18420"/>
    </cofactor>
</comment>
<comment type="catalytic activity">
    <reaction evidence="5">
        <text>3',3'-c-di-GMP + H2O = 5'-phosphoguanylyl(3'-&gt;5')guanosine + H(+)</text>
        <dbReference type="Rhea" id="RHEA:24902"/>
        <dbReference type="ChEBI" id="CHEBI:15377"/>
        <dbReference type="ChEBI" id="CHEBI:15378"/>
        <dbReference type="ChEBI" id="CHEBI:58754"/>
        <dbReference type="ChEBI" id="CHEBI:58805"/>
        <dbReference type="EC" id="3.1.4.52"/>
    </reaction>
    <physiologicalReaction direction="left-to-right" evidence="5">
        <dbReference type="Rhea" id="RHEA:24903"/>
    </physiologicalReaction>
</comment>
<evidence type="ECO:0000256" key="7">
    <source>
        <dbReference type="SAM" id="Phobius"/>
    </source>
</evidence>
<protein>
    <recommendedName>
        <fullName evidence="3">cyclic-guanylate-specific phosphodiesterase</fullName>
        <ecNumber evidence="3">3.1.4.52</ecNumber>
    </recommendedName>
</protein>
<evidence type="ECO:0000313" key="10">
    <source>
        <dbReference type="EMBL" id="KKA08864.1"/>
    </source>
</evidence>
<keyword evidence="4" id="KW-0973">c-di-GMP</keyword>
<dbReference type="Gene3D" id="3.30.450.40">
    <property type="match status" value="1"/>
</dbReference>
<dbReference type="OrthoDB" id="9804951at2"/>
<evidence type="ECO:0000256" key="5">
    <source>
        <dbReference type="ARBA" id="ARBA00051114"/>
    </source>
</evidence>
<keyword evidence="7" id="KW-0472">Membrane</keyword>
<dbReference type="SUPFAM" id="SSF55781">
    <property type="entry name" value="GAF domain-like"/>
    <property type="match status" value="1"/>
</dbReference>
<dbReference type="InterPro" id="IPR001633">
    <property type="entry name" value="EAL_dom"/>
</dbReference>
<reference evidence="10 11" key="1">
    <citation type="submission" date="2015-03" db="EMBL/GenBank/DDBJ databases">
        <title>Pseudomonas fluorescens 1855-344 Genome sequencing and assembly.</title>
        <authorList>
            <person name="Eng W.W.H."/>
            <person name="Gan H.M."/>
            <person name="Savka M.A."/>
        </authorList>
    </citation>
    <scope>NUCLEOTIDE SEQUENCE [LARGE SCALE GENOMIC DNA]</scope>
    <source>
        <strain evidence="10 11">1855-344</strain>
    </source>
</reference>
<evidence type="ECO:0000313" key="11">
    <source>
        <dbReference type="Proteomes" id="UP000033662"/>
    </source>
</evidence>
<dbReference type="EMBL" id="JZXC01000004">
    <property type="protein sequence ID" value="KKA08864.1"/>
    <property type="molecule type" value="Genomic_DNA"/>
</dbReference>
<dbReference type="GO" id="GO:0071732">
    <property type="term" value="P:cellular response to nitric oxide"/>
    <property type="evidence" value="ECO:0007669"/>
    <property type="project" value="UniProtKB-ARBA"/>
</dbReference>
<sequence length="1007" mass="112556">MEPLTLDMTSRFGRQLLPQSLRAQFTLAFLTLALLILAGAATAVYALRTSNSATRQLTDERLVRMQNGQDMVQRTLLIERQTDQLLTTRSPDILRSSYAATVEQLEALDQRVQQLTAANSGVAILDMHQSSQMFRNTANIVAQLRESLLQTEVTFAQALEDRTARLTATQTRASLELAVLLFDLPQAVDSEAVQRLRARYERLPRTAGALSDADVQTPDLFSLRQTLINQHNVLQRFNEQLKNEAGVLVTVAREQSNAYTEDYREAVQRLVEASNRSQQWVLIMLGASLVFAWFVTRVFMGRHVLVRLNEISRQLRQEHTDKTHVMMADHGKDEIGNMARAVNQFLEDRLQLEKRTVQLSIATERLAVQNDRLEKEAIIRTGQGHVLELIARSTELAEVLDSLAHLVESQLEGMKVSILLLDEEGKHLLHGTAPSLPKAYCQLIDGIEIGPNVGSCGTSAYRREPVIVTDIEQDPLWEAYRSLVAPYGFRACWSTPILSHERKVLGTFALYANTVRSPSAAETQLIDLATPLAGIAIERQLTEKRIRFMGDHDALTGLPNRTLLEDRLKQAMLYAQRYNRLVTVVFLDLDKFKLVNDSLGHSAGDELLKTVAQRMLGCVRRTDTVVRLGGDEFVIILFDQPSDLDGVTPVLHKIQEAILRPIQLSGHTLHVTCSMGLATYPTDGTDTDTLLSNADAAMYRAKELGRNSFQFYTSEMNNKVQGKLAMQDGLRSALNNDEFLLLYQPQVDLQSGQIIGVEALIRWQHPELGMVSPIKFIPQAEETGLIVPIGDWVIHTACRQNKAWQDAGWPPITMSVNISARQFIERDLIDRVMHALQETGLDPMYLELELTESLIMQDLQQAISKMKALQAMGISLSIDDFGTGYSSLAALKSFPIARLKIDQSFVRDLPDNENDKAIATAVISLGHKLNLKVIAEGVETEEQQTFLRDNGCDEIQGHFFSKAVSAQEISRLLRTSGVFEPGRLASPGSVRQKKRDVKRPSGPMSGR</sequence>
<keyword evidence="7" id="KW-0812">Transmembrane</keyword>
<dbReference type="InterPro" id="IPR052155">
    <property type="entry name" value="Biofilm_reg_signaling"/>
</dbReference>
<accession>A0A0F4XSG9</accession>
<dbReference type="Proteomes" id="UP000033662">
    <property type="component" value="Unassembled WGS sequence"/>
</dbReference>
<dbReference type="CDD" id="cd01948">
    <property type="entry name" value="EAL"/>
    <property type="match status" value="1"/>
</dbReference>
<feature type="domain" description="EAL" evidence="8">
    <location>
        <begin position="723"/>
        <end position="977"/>
    </location>
</feature>
<dbReference type="Pfam" id="PF13185">
    <property type="entry name" value="GAF_2"/>
    <property type="match status" value="1"/>
</dbReference>
<evidence type="ECO:0000259" key="9">
    <source>
        <dbReference type="PROSITE" id="PS50887"/>
    </source>
</evidence>
<dbReference type="InterPro" id="IPR029016">
    <property type="entry name" value="GAF-like_dom_sf"/>
</dbReference>
<dbReference type="InterPro" id="IPR029787">
    <property type="entry name" value="Nucleotide_cyclase"/>
</dbReference>
<proteinExistence type="predicted"/>
<dbReference type="PATRIC" id="fig|132476.4.peg.4800"/>
<feature type="transmembrane region" description="Helical" evidence="7">
    <location>
        <begin position="280"/>
        <end position="300"/>
    </location>
</feature>
<evidence type="ECO:0000256" key="4">
    <source>
        <dbReference type="ARBA" id="ARBA00022636"/>
    </source>
</evidence>
<dbReference type="Gene3D" id="3.20.20.450">
    <property type="entry name" value="EAL domain"/>
    <property type="match status" value="1"/>
</dbReference>
<name>A0A0F4XSG9_9PSED</name>
<dbReference type="PROSITE" id="PS50883">
    <property type="entry name" value="EAL"/>
    <property type="match status" value="1"/>
</dbReference>
<organism evidence="10 11">
    <name type="scientific">Pseudomonas kilonensis</name>
    <dbReference type="NCBI Taxonomy" id="132476"/>
    <lineage>
        <taxon>Bacteria</taxon>
        <taxon>Pseudomonadati</taxon>
        <taxon>Pseudomonadota</taxon>
        <taxon>Gammaproteobacteria</taxon>
        <taxon>Pseudomonadales</taxon>
        <taxon>Pseudomonadaceae</taxon>
        <taxon>Pseudomonas</taxon>
    </lineage>
</organism>
<evidence type="ECO:0000256" key="1">
    <source>
        <dbReference type="ARBA" id="ARBA00001946"/>
    </source>
</evidence>
<dbReference type="InterPro" id="IPR000160">
    <property type="entry name" value="GGDEF_dom"/>
</dbReference>
<dbReference type="Pfam" id="PF00990">
    <property type="entry name" value="GGDEF"/>
    <property type="match status" value="1"/>
</dbReference>
<dbReference type="InterPro" id="IPR043128">
    <property type="entry name" value="Rev_trsase/Diguanyl_cyclase"/>
</dbReference>
<dbReference type="FunFam" id="3.20.20.450:FF:000001">
    <property type="entry name" value="Cyclic di-GMP phosphodiesterase yahA"/>
    <property type="match status" value="1"/>
</dbReference>
<dbReference type="InterPro" id="IPR035919">
    <property type="entry name" value="EAL_sf"/>
</dbReference>
<dbReference type="AlphaFoldDB" id="A0A0F4XSG9"/>
<dbReference type="SUPFAM" id="SSF141868">
    <property type="entry name" value="EAL domain-like"/>
    <property type="match status" value="1"/>
</dbReference>
<dbReference type="GO" id="GO:0071111">
    <property type="term" value="F:cyclic-guanylate-specific phosphodiesterase activity"/>
    <property type="evidence" value="ECO:0007669"/>
    <property type="project" value="UniProtKB-EC"/>
</dbReference>
<dbReference type="SMART" id="SM00065">
    <property type="entry name" value="GAF"/>
    <property type="match status" value="1"/>
</dbReference>
<dbReference type="InterPro" id="IPR003018">
    <property type="entry name" value="GAF"/>
</dbReference>
<dbReference type="FunFam" id="3.30.70.270:FF:000001">
    <property type="entry name" value="Diguanylate cyclase domain protein"/>
    <property type="match status" value="1"/>
</dbReference>
<keyword evidence="7" id="KW-1133">Transmembrane helix</keyword>
<dbReference type="Gene3D" id="3.30.70.270">
    <property type="match status" value="1"/>
</dbReference>
<evidence type="ECO:0000256" key="2">
    <source>
        <dbReference type="ARBA" id="ARBA00004533"/>
    </source>
</evidence>
<comment type="subcellular location">
    <subcellularLocation>
        <location evidence="2">Cell inner membrane</location>
    </subcellularLocation>
</comment>
<feature type="region of interest" description="Disordered" evidence="6">
    <location>
        <begin position="983"/>
        <end position="1007"/>
    </location>
</feature>
<dbReference type="PROSITE" id="PS50887">
    <property type="entry name" value="GGDEF"/>
    <property type="match status" value="1"/>
</dbReference>
<dbReference type="NCBIfam" id="TIGR00254">
    <property type="entry name" value="GGDEF"/>
    <property type="match status" value="1"/>
</dbReference>
<comment type="caution">
    <text evidence="10">The sequence shown here is derived from an EMBL/GenBank/DDBJ whole genome shotgun (WGS) entry which is preliminary data.</text>
</comment>
<dbReference type="SMART" id="SM00052">
    <property type="entry name" value="EAL"/>
    <property type="match status" value="1"/>
</dbReference>
<evidence type="ECO:0000256" key="6">
    <source>
        <dbReference type="SAM" id="MobiDB-lite"/>
    </source>
</evidence>
<dbReference type="CDD" id="cd01949">
    <property type="entry name" value="GGDEF"/>
    <property type="match status" value="1"/>
</dbReference>
<dbReference type="PANTHER" id="PTHR44757:SF2">
    <property type="entry name" value="BIOFILM ARCHITECTURE MAINTENANCE PROTEIN MBAA"/>
    <property type="match status" value="1"/>
</dbReference>
<dbReference type="SUPFAM" id="SSF55073">
    <property type="entry name" value="Nucleotide cyclase"/>
    <property type="match status" value="1"/>
</dbReference>
<dbReference type="Pfam" id="PF00563">
    <property type="entry name" value="EAL"/>
    <property type="match status" value="1"/>
</dbReference>
<feature type="domain" description="GGDEF" evidence="9">
    <location>
        <begin position="580"/>
        <end position="714"/>
    </location>
</feature>
<gene>
    <name evidence="10" type="ORF">VP02_06620</name>
</gene>
<dbReference type="Gene3D" id="6.10.340.10">
    <property type="match status" value="1"/>
</dbReference>
<dbReference type="PANTHER" id="PTHR44757">
    <property type="entry name" value="DIGUANYLATE CYCLASE DGCP"/>
    <property type="match status" value="1"/>
</dbReference>
<dbReference type="SMART" id="SM00267">
    <property type="entry name" value="GGDEF"/>
    <property type="match status" value="1"/>
</dbReference>
<dbReference type="GO" id="GO:0005886">
    <property type="term" value="C:plasma membrane"/>
    <property type="evidence" value="ECO:0007669"/>
    <property type="project" value="UniProtKB-SubCell"/>
</dbReference>
<evidence type="ECO:0000259" key="8">
    <source>
        <dbReference type="PROSITE" id="PS50883"/>
    </source>
</evidence>
<dbReference type="EC" id="3.1.4.52" evidence="3"/>